<dbReference type="EMBL" id="VFPN01000004">
    <property type="protein sequence ID" value="TQM57608.1"/>
    <property type="molecule type" value="Genomic_DNA"/>
</dbReference>
<dbReference type="InterPro" id="IPR046335">
    <property type="entry name" value="LacI/GalR-like_sensor"/>
</dbReference>
<dbReference type="PANTHER" id="PTHR30146:SF109">
    <property type="entry name" value="HTH-TYPE TRANSCRIPTIONAL REGULATOR GALS"/>
    <property type="match status" value="1"/>
</dbReference>
<dbReference type="Gene3D" id="1.10.260.40">
    <property type="entry name" value="lambda repressor-like DNA-binding domains"/>
    <property type="match status" value="1"/>
</dbReference>
<organism evidence="6 7">
    <name type="scientific">Klugiella xanthotipulae</name>
    <dbReference type="NCBI Taxonomy" id="244735"/>
    <lineage>
        <taxon>Bacteria</taxon>
        <taxon>Bacillati</taxon>
        <taxon>Actinomycetota</taxon>
        <taxon>Actinomycetes</taxon>
        <taxon>Micrococcales</taxon>
        <taxon>Microbacteriaceae</taxon>
        <taxon>Klugiella</taxon>
    </lineage>
</organism>
<evidence type="ECO:0000256" key="2">
    <source>
        <dbReference type="ARBA" id="ARBA00023125"/>
    </source>
</evidence>
<feature type="region of interest" description="Disordered" evidence="4">
    <location>
        <begin position="334"/>
        <end position="353"/>
    </location>
</feature>
<dbReference type="Pfam" id="PF00356">
    <property type="entry name" value="LacI"/>
    <property type="match status" value="1"/>
</dbReference>
<dbReference type="PROSITE" id="PS50932">
    <property type="entry name" value="HTH_LACI_2"/>
    <property type="match status" value="1"/>
</dbReference>
<dbReference type="OrthoDB" id="37081at2"/>
<dbReference type="CDD" id="cd06293">
    <property type="entry name" value="PBP1_LacI-like"/>
    <property type="match status" value="1"/>
</dbReference>
<comment type="caution">
    <text evidence="6">The sequence shown here is derived from an EMBL/GenBank/DDBJ whole genome shotgun (WGS) entry which is preliminary data.</text>
</comment>
<gene>
    <name evidence="6" type="ORF">FB466_2603</name>
</gene>
<protein>
    <submittedName>
        <fullName evidence="6">LacI family transcriptional regulator</fullName>
    </submittedName>
</protein>
<evidence type="ECO:0000313" key="7">
    <source>
        <dbReference type="Proteomes" id="UP000318331"/>
    </source>
</evidence>
<feature type="compositionally biased region" description="Low complexity" evidence="4">
    <location>
        <begin position="342"/>
        <end position="353"/>
    </location>
</feature>
<keyword evidence="1" id="KW-0805">Transcription regulation</keyword>
<name>A0A543HGZ7_9MICO</name>
<dbReference type="AlphaFoldDB" id="A0A543HGZ7"/>
<keyword evidence="7" id="KW-1185">Reference proteome</keyword>
<evidence type="ECO:0000256" key="3">
    <source>
        <dbReference type="ARBA" id="ARBA00023163"/>
    </source>
</evidence>
<feature type="domain" description="HTH lacI-type" evidence="5">
    <location>
        <begin position="3"/>
        <end position="57"/>
    </location>
</feature>
<dbReference type="Pfam" id="PF13377">
    <property type="entry name" value="Peripla_BP_3"/>
    <property type="match status" value="1"/>
</dbReference>
<dbReference type="CDD" id="cd01392">
    <property type="entry name" value="HTH_LacI"/>
    <property type="match status" value="1"/>
</dbReference>
<reference evidence="6 7" key="1">
    <citation type="submission" date="2019-06" db="EMBL/GenBank/DDBJ databases">
        <title>Sequencing the genomes of 1000 actinobacteria strains.</title>
        <authorList>
            <person name="Klenk H.-P."/>
        </authorList>
    </citation>
    <scope>NUCLEOTIDE SEQUENCE [LARGE SCALE GENOMIC DNA]</scope>
    <source>
        <strain evidence="6 7">DSM 18031</strain>
    </source>
</reference>
<dbReference type="SMART" id="SM00354">
    <property type="entry name" value="HTH_LACI"/>
    <property type="match status" value="1"/>
</dbReference>
<dbReference type="GO" id="GO:0000976">
    <property type="term" value="F:transcription cis-regulatory region binding"/>
    <property type="evidence" value="ECO:0007669"/>
    <property type="project" value="TreeGrafter"/>
</dbReference>
<dbReference type="SUPFAM" id="SSF53822">
    <property type="entry name" value="Periplasmic binding protein-like I"/>
    <property type="match status" value="1"/>
</dbReference>
<keyword evidence="3" id="KW-0804">Transcription</keyword>
<accession>A0A543HGZ7</accession>
<dbReference type="InterPro" id="IPR010982">
    <property type="entry name" value="Lambda_DNA-bd_dom_sf"/>
</dbReference>
<dbReference type="PANTHER" id="PTHR30146">
    <property type="entry name" value="LACI-RELATED TRANSCRIPTIONAL REPRESSOR"/>
    <property type="match status" value="1"/>
</dbReference>
<dbReference type="InterPro" id="IPR000843">
    <property type="entry name" value="HTH_LacI"/>
</dbReference>
<dbReference type="Proteomes" id="UP000318331">
    <property type="component" value="Unassembled WGS sequence"/>
</dbReference>
<sequence length="353" mass="37792">MTVSVKDVAARAGVSVGTVSNVLNRPEKVNETTARRVHDAIADLGFVRNDAARQLREGRSRSIGLVVLDVANPFFTDLARGAENRAAENGLSVLLGNSDENDEREKAYLELFEEQRVHGVLISPRGEVDESFERIRRRGTPIVLVDRDGTEHGLSSVALDDVAGGYLAVSHLIASGRRRIAFVGGPVSIRQVSDRLAGARKAAAEHPEVTLDIILADSLSVLAGRAVGEELRERPEGDRPDAVFAANDLLAIGILQALVMLGHVRVPEDIALIGYDDISFSATAVIPLSSVRQPSELIGYTAVDLLMREAEQRGDYAPEHVVFQPELVVRASTVSPEGGREGAAAAEALPAAH</sequence>
<evidence type="ECO:0000313" key="6">
    <source>
        <dbReference type="EMBL" id="TQM57608.1"/>
    </source>
</evidence>
<dbReference type="SUPFAM" id="SSF47413">
    <property type="entry name" value="lambda repressor-like DNA-binding domains"/>
    <property type="match status" value="1"/>
</dbReference>
<dbReference type="PROSITE" id="PS00356">
    <property type="entry name" value="HTH_LACI_1"/>
    <property type="match status" value="1"/>
</dbReference>
<evidence type="ECO:0000256" key="1">
    <source>
        <dbReference type="ARBA" id="ARBA00023015"/>
    </source>
</evidence>
<dbReference type="GO" id="GO:0003700">
    <property type="term" value="F:DNA-binding transcription factor activity"/>
    <property type="evidence" value="ECO:0007669"/>
    <property type="project" value="TreeGrafter"/>
</dbReference>
<dbReference type="RefSeq" id="WP_141918853.1">
    <property type="nucleotide sequence ID" value="NZ_BAAAYS010000015.1"/>
</dbReference>
<proteinExistence type="predicted"/>
<evidence type="ECO:0000256" key="4">
    <source>
        <dbReference type="SAM" id="MobiDB-lite"/>
    </source>
</evidence>
<dbReference type="InterPro" id="IPR028082">
    <property type="entry name" value="Peripla_BP_I"/>
</dbReference>
<keyword evidence="2" id="KW-0238">DNA-binding</keyword>
<evidence type="ECO:0000259" key="5">
    <source>
        <dbReference type="PROSITE" id="PS50932"/>
    </source>
</evidence>
<dbReference type="Gene3D" id="3.40.50.2300">
    <property type="match status" value="2"/>
</dbReference>